<feature type="transmembrane region" description="Helical" evidence="1">
    <location>
        <begin position="320"/>
        <end position="340"/>
    </location>
</feature>
<sequence>MGDRRSGGRSNEWGRTVAGALSRGQRDALYELVAAGELTEQQARAAVEAVEAEGRARDSARARNVLVEIAGYLGAALMLVGGLVLVSGLHDTLARPARVGVMAGLTIVFALIGAYLGGGGRGLRERARDPGVRGRIVATLFALAALTAGTAVGIGTPDQGTLLPAVGTALVVALLGYLALPAVPGLLAVAIAAVAVVREFANLWVGPEYSPYHDGTFLSAHNITALALLALGIVWTALALRGLFVAPRLALALGVIILLLGAHWPLGGSYELWSYPVLALVAMALLAGFARRRDPVLLVGGLIGAMLLVGEGLSDLVDSDLLGALIVVVLGAVLLFGGAVGMRRAKRGGGVERDTSGRTGHQR</sequence>
<feature type="transmembrane region" description="Helical" evidence="1">
    <location>
        <begin position="65"/>
        <end position="85"/>
    </location>
</feature>
<feature type="transmembrane region" description="Helical" evidence="1">
    <location>
        <begin position="136"/>
        <end position="156"/>
    </location>
</feature>
<dbReference type="Proteomes" id="UP000199301">
    <property type="component" value="Unassembled WGS sequence"/>
</dbReference>
<name>A0A1H0Y9G6_9ACTN</name>
<feature type="transmembrane region" description="Helical" evidence="1">
    <location>
        <begin position="245"/>
        <end position="266"/>
    </location>
</feature>
<gene>
    <name evidence="2" type="ORF">SAMN04489718_0315</name>
</gene>
<evidence type="ECO:0008006" key="4">
    <source>
        <dbReference type="Google" id="ProtNLM"/>
    </source>
</evidence>
<dbReference type="AlphaFoldDB" id="A0A1H0Y9G6"/>
<evidence type="ECO:0000313" key="3">
    <source>
        <dbReference type="Proteomes" id="UP000199301"/>
    </source>
</evidence>
<feature type="transmembrane region" description="Helical" evidence="1">
    <location>
        <begin position="272"/>
        <end position="289"/>
    </location>
</feature>
<evidence type="ECO:0000256" key="1">
    <source>
        <dbReference type="SAM" id="Phobius"/>
    </source>
</evidence>
<organism evidence="2 3">
    <name type="scientific">Actinopolyspora saharensis</name>
    <dbReference type="NCBI Taxonomy" id="995062"/>
    <lineage>
        <taxon>Bacteria</taxon>
        <taxon>Bacillati</taxon>
        <taxon>Actinomycetota</taxon>
        <taxon>Actinomycetes</taxon>
        <taxon>Actinopolysporales</taxon>
        <taxon>Actinopolysporaceae</taxon>
        <taxon>Actinopolyspora</taxon>
    </lineage>
</organism>
<evidence type="ECO:0000313" key="2">
    <source>
        <dbReference type="EMBL" id="SDQ11859.1"/>
    </source>
</evidence>
<feature type="transmembrane region" description="Helical" evidence="1">
    <location>
        <begin position="296"/>
        <end position="314"/>
    </location>
</feature>
<feature type="transmembrane region" description="Helical" evidence="1">
    <location>
        <begin position="97"/>
        <end position="116"/>
    </location>
</feature>
<keyword evidence="1" id="KW-0812">Transmembrane</keyword>
<keyword evidence="1" id="KW-1133">Transmembrane helix</keyword>
<keyword evidence="3" id="KW-1185">Reference proteome</keyword>
<feature type="transmembrane region" description="Helical" evidence="1">
    <location>
        <begin position="217"/>
        <end position="238"/>
    </location>
</feature>
<proteinExistence type="predicted"/>
<reference evidence="3" key="1">
    <citation type="submission" date="2016-10" db="EMBL/GenBank/DDBJ databases">
        <authorList>
            <person name="Varghese N."/>
            <person name="Submissions S."/>
        </authorList>
    </citation>
    <scope>NUCLEOTIDE SEQUENCE [LARGE SCALE GENOMIC DNA]</scope>
    <source>
        <strain evidence="3">DSM 45459</strain>
    </source>
</reference>
<accession>A0A1H0Y9G6</accession>
<keyword evidence="1" id="KW-0472">Membrane</keyword>
<feature type="transmembrane region" description="Helical" evidence="1">
    <location>
        <begin position="187"/>
        <end position="205"/>
    </location>
</feature>
<dbReference type="EMBL" id="FNKO01000001">
    <property type="protein sequence ID" value="SDQ11859.1"/>
    <property type="molecule type" value="Genomic_DNA"/>
</dbReference>
<feature type="transmembrane region" description="Helical" evidence="1">
    <location>
        <begin position="162"/>
        <end position="180"/>
    </location>
</feature>
<protein>
    <recommendedName>
        <fullName evidence="4">DUF2157 domain-containing protein</fullName>
    </recommendedName>
</protein>